<accession>A0A1H4I738</accession>
<gene>
    <name evidence="1" type="ORF">SAMN04489745_0080</name>
</gene>
<protein>
    <submittedName>
        <fullName evidence="1">Uncharacterized protein</fullName>
    </submittedName>
</protein>
<reference evidence="1 2" key="1">
    <citation type="submission" date="2016-10" db="EMBL/GenBank/DDBJ databases">
        <authorList>
            <person name="de Groot N.N."/>
        </authorList>
    </citation>
    <scope>NUCLEOTIDE SEQUENCE [LARGE SCALE GENOMIC DNA]</scope>
    <source>
        <strain evidence="1 2">DSM 10495</strain>
    </source>
</reference>
<dbReference type="STRING" id="156980.SAMN04489745_0080"/>
<evidence type="ECO:0000313" key="2">
    <source>
        <dbReference type="Proteomes" id="UP000182652"/>
    </source>
</evidence>
<dbReference type="EMBL" id="FNSN01000002">
    <property type="protein sequence ID" value="SEB29771.1"/>
    <property type="molecule type" value="Genomic_DNA"/>
</dbReference>
<name>A0A1H4I738_9MICC</name>
<evidence type="ECO:0000313" key="1">
    <source>
        <dbReference type="EMBL" id="SEB29771.1"/>
    </source>
</evidence>
<keyword evidence="2" id="KW-1185">Reference proteome</keyword>
<dbReference type="Proteomes" id="UP000182652">
    <property type="component" value="Unassembled WGS sequence"/>
</dbReference>
<dbReference type="RefSeq" id="WP_066217101.1">
    <property type="nucleotide sequence ID" value="NZ_FNSN01000002.1"/>
</dbReference>
<organism evidence="1 2">
    <name type="scientific">Arthrobacter woluwensis</name>
    <dbReference type="NCBI Taxonomy" id="156980"/>
    <lineage>
        <taxon>Bacteria</taxon>
        <taxon>Bacillati</taxon>
        <taxon>Actinomycetota</taxon>
        <taxon>Actinomycetes</taxon>
        <taxon>Micrococcales</taxon>
        <taxon>Micrococcaceae</taxon>
        <taxon>Arthrobacter</taxon>
    </lineage>
</organism>
<sequence>MASSVISIKYKCGHTQNTDLSAVPAGKRKAHAYGLGKHRVCLRCFKAGNDAERQAFLEKKNAETLAESEVFEETHQLPPLVGGVKQVSWATRIRYELFSSALEELAEDDFAALLQEAQSVTRAGWWIDNNDMDVEDLLEFVSTAGDAGRPREESENPF</sequence>
<dbReference type="AlphaFoldDB" id="A0A1H4I738"/>
<proteinExistence type="predicted"/>